<dbReference type="Proteomes" id="UP000002630">
    <property type="component" value="Linkage Group LG02"/>
</dbReference>
<dbReference type="PANTHER" id="PTHR11132">
    <property type="entry name" value="SOLUTE CARRIER FAMILY 35"/>
    <property type="match status" value="1"/>
</dbReference>
<dbReference type="GO" id="GO:0016020">
    <property type="term" value="C:membrane"/>
    <property type="evidence" value="ECO:0007669"/>
    <property type="project" value="UniProtKB-SubCell"/>
</dbReference>
<feature type="transmembrane region" description="Helical" evidence="6">
    <location>
        <begin position="979"/>
        <end position="998"/>
    </location>
</feature>
<evidence type="ECO:0000313" key="7">
    <source>
        <dbReference type="EMBL" id="CBJ48453.1"/>
    </source>
</evidence>
<accession>D7FQC1</accession>
<dbReference type="AlphaFoldDB" id="D7FQC1"/>
<proteinExistence type="predicted"/>
<evidence type="ECO:0000256" key="5">
    <source>
        <dbReference type="SAM" id="MobiDB-lite"/>
    </source>
</evidence>
<dbReference type="InterPro" id="IPR050186">
    <property type="entry name" value="TPT_transporter"/>
</dbReference>
<comment type="subcellular location">
    <subcellularLocation>
        <location evidence="1">Membrane</location>
        <topology evidence="1">Multi-pass membrane protein</topology>
    </subcellularLocation>
</comment>
<reference evidence="7 8" key="1">
    <citation type="journal article" date="2010" name="Nature">
        <title>The Ectocarpus genome and the independent evolution of multicellularity in brown algae.</title>
        <authorList>
            <person name="Cock J.M."/>
            <person name="Sterck L."/>
            <person name="Rouze P."/>
            <person name="Scornet D."/>
            <person name="Allen A.E."/>
            <person name="Amoutzias G."/>
            <person name="Anthouard V."/>
            <person name="Artiguenave F."/>
            <person name="Aury J.M."/>
            <person name="Badger J.H."/>
            <person name="Beszteri B."/>
            <person name="Billiau K."/>
            <person name="Bonnet E."/>
            <person name="Bothwell J.H."/>
            <person name="Bowler C."/>
            <person name="Boyen C."/>
            <person name="Brownlee C."/>
            <person name="Carrano C.J."/>
            <person name="Charrier B."/>
            <person name="Cho G.Y."/>
            <person name="Coelho S.M."/>
            <person name="Collen J."/>
            <person name="Corre E."/>
            <person name="Da Silva C."/>
            <person name="Delage L."/>
            <person name="Delaroque N."/>
            <person name="Dittami S.M."/>
            <person name="Doulbeau S."/>
            <person name="Elias M."/>
            <person name="Farnham G."/>
            <person name="Gachon C.M."/>
            <person name="Gschloessl B."/>
            <person name="Heesch S."/>
            <person name="Jabbari K."/>
            <person name="Jubin C."/>
            <person name="Kawai H."/>
            <person name="Kimura K."/>
            <person name="Kloareg B."/>
            <person name="Kupper F.C."/>
            <person name="Lang D."/>
            <person name="Le Bail A."/>
            <person name="Leblanc C."/>
            <person name="Lerouge P."/>
            <person name="Lohr M."/>
            <person name="Lopez P.J."/>
            <person name="Martens C."/>
            <person name="Maumus F."/>
            <person name="Michel G."/>
            <person name="Miranda-Saavedra D."/>
            <person name="Morales J."/>
            <person name="Moreau H."/>
            <person name="Motomura T."/>
            <person name="Nagasato C."/>
            <person name="Napoli C.A."/>
            <person name="Nelson D.R."/>
            <person name="Nyvall-Collen P."/>
            <person name="Peters A.F."/>
            <person name="Pommier C."/>
            <person name="Potin P."/>
            <person name="Poulain J."/>
            <person name="Quesneville H."/>
            <person name="Read B."/>
            <person name="Rensing S.A."/>
            <person name="Ritter A."/>
            <person name="Rousvoal S."/>
            <person name="Samanta M."/>
            <person name="Samson G."/>
            <person name="Schroeder D.C."/>
            <person name="Segurens B."/>
            <person name="Strittmatter M."/>
            <person name="Tonon T."/>
            <person name="Tregear J.W."/>
            <person name="Valentin K."/>
            <person name="von Dassow P."/>
            <person name="Yamagishi T."/>
            <person name="Van de Peer Y."/>
            <person name="Wincker P."/>
        </authorList>
    </citation>
    <scope>NUCLEOTIDE SEQUENCE [LARGE SCALE GENOMIC DNA]</scope>
    <source>
        <strain evidence="8">Ec32 / CCAP1310/4</strain>
    </source>
</reference>
<keyword evidence="8" id="KW-1185">Reference proteome</keyword>
<evidence type="ECO:0000256" key="2">
    <source>
        <dbReference type="ARBA" id="ARBA00022692"/>
    </source>
</evidence>
<sequence length="1066" mass="113580">MVSRSSAVSFEKELSGKLAAESTDSHGHGSDEKALHPHGQVAGIVDDGSDRPDVGECILLFGVVHRGNMGERAQTASMEHLLASVAPPSQCFWHSLLWDENRAVQGQSTAKLYDDDNSHSIPFTADYLDELNKFKALVVGDGGIFNAKLRHAPAEVNTLLERLTLPIVMMSASSSKAKPRSDVLLHTAVFEPGRDAVSRRVLSSMLRRGEALVRPGDIAVVRGPVLSDETLTDTEGTCWKQSEGEHQQPLCFILPASITQTNVEMHQQLLGHVVRRGDVFINVFQEHQRAIEEHDYPGEILQILDPTEFMGRLCSCRAIVSTRLDGALLGLHMGVPTFGAFGSKVRNDEVRELMVDIMHLPEHYIAIDETLTREAVDLQVETVRRAYADQNRRALIHARLSAFSEDFRRQARDALFDIVGVQEQEQQENDNQDAKRQTQKALATATGISIKAAKTSSVPRAAERLVILSMLPSADETDESTRLGVVPENSPTVDTAVKPGVLSLAAVSRSKTHASKRVLYSVARPTIREEMEVSESQVLISHHRGRAEPPSVGPGTIVSDTLSGKSEESADHDLVREAGLPISTSGAASGLGVLTATGESVSMPMPTISRLSVAEATGGTSSVKLFKDDYVAVMLFILLIVGLALLPPRRLPGRQCHGKLVAATTAGFVGQDSIDMELGSCTSSDSELSVVSEWTLPSPVRSTTVANSVDATSSVIFLVLNFTIWVFLAVGFSGYCMAYLSHTHDPVGLLTLQGATGVAILLLLGLFAGLDFNFNPRLGLTPAANCQVGCAAARQTRLAALLHAGQTLLANAAVLVGGVDATNALSAATEPVAATVLSYLLLGKTYSGLRLTALTTIVAGTLFLVFERKSDQGGGSSGSSGSNSLAVLTMTAVCFSALRNVAIKGSPVPPPHQTLLACSVAATVVGVGLMLVRIICRRMDFLQRTGPGPDSALRIIESGGGDGISNNHEFSTSWLRMDGVNAALCVVGCNLASFNLLARLSLIDHAIGSSCKRMLVFAGELFVLGKVMSVSQLGGTVVTFFGVLAFNIAGIGENRFTRGCKSCVGE</sequence>
<feature type="region of interest" description="Disordered" evidence="5">
    <location>
        <begin position="16"/>
        <end position="47"/>
    </location>
</feature>
<feature type="transmembrane region" description="Helical" evidence="6">
    <location>
        <begin position="914"/>
        <end position="935"/>
    </location>
</feature>
<name>D7FQC1_ECTSI</name>
<keyword evidence="4 6" id="KW-0472">Membrane</keyword>
<feature type="transmembrane region" description="Helical" evidence="6">
    <location>
        <begin position="1033"/>
        <end position="1052"/>
    </location>
</feature>
<dbReference type="OrthoDB" id="10347804at2759"/>
<dbReference type="InParanoid" id="D7FQC1"/>
<feature type="transmembrane region" description="Helical" evidence="6">
    <location>
        <begin position="885"/>
        <end position="902"/>
    </location>
</feature>
<dbReference type="EMBL" id="FN649727">
    <property type="protein sequence ID" value="CBJ48453.1"/>
    <property type="molecule type" value="Genomic_DNA"/>
</dbReference>
<evidence type="ECO:0000256" key="3">
    <source>
        <dbReference type="ARBA" id="ARBA00022989"/>
    </source>
</evidence>
<keyword evidence="2 6" id="KW-0812">Transmembrane</keyword>
<gene>
    <name evidence="7" type="ORF">Esi_0002_0275</name>
</gene>
<protein>
    <submittedName>
        <fullName evidence="7">Uncharacterized protein</fullName>
    </submittedName>
</protein>
<evidence type="ECO:0000256" key="1">
    <source>
        <dbReference type="ARBA" id="ARBA00004141"/>
    </source>
</evidence>
<evidence type="ECO:0000256" key="4">
    <source>
        <dbReference type="ARBA" id="ARBA00023136"/>
    </source>
</evidence>
<feature type="transmembrane region" description="Helical" evidence="6">
    <location>
        <begin position="715"/>
        <end position="741"/>
    </location>
</feature>
<keyword evidence="3 6" id="KW-1133">Transmembrane helix</keyword>
<feature type="transmembrane region" description="Helical" evidence="6">
    <location>
        <begin position="747"/>
        <end position="770"/>
    </location>
</feature>
<organism evidence="7 8">
    <name type="scientific">Ectocarpus siliculosus</name>
    <name type="common">Brown alga</name>
    <name type="synonym">Conferva siliculosa</name>
    <dbReference type="NCBI Taxonomy" id="2880"/>
    <lineage>
        <taxon>Eukaryota</taxon>
        <taxon>Sar</taxon>
        <taxon>Stramenopiles</taxon>
        <taxon>Ochrophyta</taxon>
        <taxon>PX clade</taxon>
        <taxon>Phaeophyceae</taxon>
        <taxon>Ectocarpales</taxon>
        <taxon>Ectocarpaceae</taxon>
        <taxon>Ectocarpus</taxon>
    </lineage>
</organism>
<dbReference type="EMBL" id="FN648375">
    <property type="protein sequence ID" value="CBJ48453.1"/>
    <property type="molecule type" value="Genomic_DNA"/>
</dbReference>
<feature type="compositionally biased region" description="Basic and acidic residues" evidence="5">
    <location>
        <begin position="23"/>
        <end position="35"/>
    </location>
</feature>
<feature type="transmembrane region" description="Helical" evidence="6">
    <location>
        <begin position="848"/>
        <end position="865"/>
    </location>
</feature>
<evidence type="ECO:0000313" key="8">
    <source>
        <dbReference type="Proteomes" id="UP000002630"/>
    </source>
</evidence>
<evidence type="ECO:0000256" key="6">
    <source>
        <dbReference type="SAM" id="Phobius"/>
    </source>
</evidence>
<feature type="transmembrane region" description="Helical" evidence="6">
    <location>
        <begin position="630"/>
        <end position="646"/>
    </location>
</feature>